<organism evidence="1 2">
    <name type="scientific">Hyaloscypha variabilis (strain UAMH 11265 / GT02V1 / F)</name>
    <name type="common">Meliniomyces variabilis</name>
    <dbReference type="NCBI Taxonomy" id="1149755"/>
    <lineage>
        <taxon>Eukaryota</taxon>
        <taxon>Fungi</taxon>
        <taxon>Dikarya</taxon>
        <taxon>Ascomycota</taxon>
        <taxon>Pezizomycotina</taxon>
        <taxon>Leotiomycetes</taxon>
        <taxon>Helotiales</taxon>
        <taxon>Hyaloscyphaceae</taxon>
        <taxon>Hyaloscypha</taxon>
        <taxon>Hyaloscypha variabilis</taxon>
    </lineage>
</organism>
<gene>
    <name evidence="1" type="ORF">L207DRAFT_520692</name>
</gene>
<reference evidence="1 2" key="1">
    <citation type="submission" date="2016-04" db="EMBL/GenBank/DDBJ databases">
        <title>A degradative enzymes factory behind the ericoid mycorrhizal symbiosis.</title>
        <authorList>
            <consortium name="DOE Joint Genome Institute"/>
            <person name="Martino E."/>
            <person name="Morin E."/>
            <person name="Grelet G."/>
            <person name="Kuo A."/>
            <person name="Kohler A."/>
            <person name="Daghino S."/>
            <person name="Barry K."/>
            <person name="Choi C."/>
            <person name="Cichocki N."/>
            <person name="Clum A."/>
            <person name="Copeland A."/>
            <person name="Hainaut M."/>
            <person name="Haridas S."/>
            <person name="Labutti K."/>
            <person name="Lindquist E."/>
            <person name="Lipzen A."/>
            <person name="Khouja H.-R."/>
            <person name="Murat C."/>
            <person name="Ohm R."/>
            <person name="Olson A."/>
            <person name="Spatafora J."/>
            <person name="Veneault-Fourrey C."/>
            <person name="Henrissat B."/>
            <person name="Grigoriev I."/>
            <person name="Martin F."/>
            <person name="Perotto S."/>
        </authorList>
    </citation>
    <scope>NUCLEOTIDE SEQUENCE [LARGE SCALE GENOMIC DNA]</scope>
    <source>
        <strain evidence="1 2">F</strain>
    </source>
</reference>
<evidence type="ECO:0000313" key="2">
    <source>
        <dbReference type="Proteomes" id="UP000235786"/>
    </source>
</evidence>
<keyword evidence="2" id="KW-1185">Reference proteome</keyword>
<evidence type="ECO:0000313" key="1">
    <source>
        <dbReference type="EMBL" id="PMD29824.1"/>
    </source>
</evidence>
<sequence length="58" mass="6601">MLPQLAQRDRPSLYLLAKSAPEMLSLWIHPLSIQFDMSCFQIATTYSPSQPLCGLLDY</sequence>
<proteinExistence type="predicted"/>
<name>A0A2J6QU82_HYAVF</name>
<dbReference type="Proteomes" id="UP000235786">
    <property type="component" value="Unassembled WGS sequence"/>
</dbReference>
<dbReference type="AlphaFoldDB" id="A0A2J6QU82"/>
<protein>
    <submittedName>
        <fullName evidence="1">Uncharacterized protein</fullName>
    </submittedName>
</protein>
<dbReference type="EMBL" id="KZ613971">
    <property type="protein sequence ID" value="PMD29824.1"/>
    <property type="molecule type" value="Genomic_DNA"/>
</dbReference>
<accession>A0A2J6QU82</accession>